<evidence type="ECO:0008006" key="4">
    <source>
        <dbReference type="Google" id="ProtNLM"/>
    </source>
</evidence>
<feature type="compositionally biased region" description="Acidic residues" evidence="1">
    <location>
        <begin position="62"/>
        <end position="80"/>
    </location>
</feature>
<reference evidence="2 3" key="1">
    <citation type="submission" date="2020-06" db="EMBL/GenBank/DDBJ databases">
        <title>Characterization of fructooligosaccharide metabolism and fructooligosaccharide-degrading enzymes in human commensal butyrate producers.</title>
        <authorList>
            <person name="Tanno H."/>
            <person name="Fujii T."/>
            <person name="Hirano K."/>
            <person name="Maeno S."/>
            <person name="Tonozuka T."/>
            <person name="Sakamoto M."/>
            <person name="Ohkuma M."/>
            <person name="Tochio T."/>
            <person name="Endo A."/>
        </authorList>
    </citation>
    <scope>NUCLEOTIDE SEQUENCE [LARGE SCALE GENOMIC DNA]</scope>
    <source>
        <strain evidence="2 3">JCM 31056</strain>
    </source>
</reference>
<organism evidence="2 3">
    <name type="scientific">Butyricicoccus faecihominis</name>
    <dbReference type="NCBI Taxonomy" id="1712515"/>
    <lineage>
        <taxon>Bacteria</taxon>
        <taxon>Bacillati</taxon>
        <taxon>Bacillota</taxon>
        <taxon>Clostridia</taxon>
        <taxon>Eubacteriales</taxon>
        <taxon>Butyricicoccaceae</taxon>
        <taxon>Butyricicoccus</taxon>
    </lineage>
</organism>
<name>A0ABQ1DWG6_9FIRM</name>
<dbReference type="EMBL" id="BLYJ01000002">
    <property type="protein sequence ID" value="GFO87053.1"/>
    <property type="molecule type" value="Genomic_DNA"/>
</dbReference>
<feature type="region of interest" description="Disordered" evidence="1">
    <location>
        <begin position="36"/>
        <end position="100"/>
    </location>
</feature>
<dbReference type="RefSeq" id="WP_188886444.1">
    <property type="nucleotide sequence ID" value="NZ_BMQH01000009.1"/>
</dbReference>
<evidence type="ECO:0000256" key="1">
    <source>
        <dbReference type="SAM" id="MobiDB-lite"/>
    </source>
</evidence>
<gene>
    <name evidence="2" type="ORF">BUFA31_02170</name>
</gene>
<sequence>MAVEFKSSMSKNELLEIAAEHGIEADDSMKKNDILKLLEQARAAEGAQEPQDSAETPPEGNDPAEGDEATQEPQDGEESTTGDSNTEPPAEDAQEAAPEGYGLFVYAGPSLPHGRLKEHAVFNGTFEDVKAYLADVLEDYPQAERLIVPVERLSAFAAKVKTPGNIAHKYYNDIVSTMRGNKEV</sequence>
<proteinExistence type="predicted"/>
<accession>A0ABQ1DWG6</accession>
<comment type="caution">
    <text evidence="2">The sequence shown here is derived from an EMBL/GenBank/DDBJ whole genome shotgun (WGS) entry which is preliminary data.</text>
</comment>
<protein>
    <recommendedName>
        <fullName evidence="4">Rho termination factor N-terminal domain-containing protein</fullName>
    </recommendedName>
</protein>
<evidence type="ECO:0000313" key="2">
    <source>
        <dbReference type="EMBL" id="GFO87053.1"/>
    </source>
</evidence>
<keyword evidence="3" id="KW-1185">Reference proteome</keyword>
<evidence type="ECO:0000313" key="3">
    <source>
        <dbReference type="Proteomes" id="UP000620147"/>
    </source>
</evidence>
<dbReference type="Proteomes" id="UP000620147">
    <property type="component" value="Unassembled WGS sequence"/>
</dbReference>